<keyword evidence="3" id="KW-0804">Transcription</keyword>
<dbReference type="Gene3D" id="1.10.10.10">
    <property type="entry name" value="Winged helix-like DNA-binding domain superfamily/Winged helix DNA-binding domain"/>
    <property type="match status" value="1"/>
</dbReference>
<dbReference type="PRINTS" id="PR00035">
    <property type="entry name" value="HTHGNTR"/>
</dbReference>
<evidence type="ECO:0000256" key="1">
    <source>
        <dbReference type="ARBA" id="ARBA00023015"/>
    </source>
</evidence>
<dbReference type="InterPro" id="IPR000524">
    <property type="entry name" value="Tscrpt_reg_HTH_GntR"/>
</dbReference>
<dbReference type="GO" id="GO:0003700">
    <property type="term" value="F:DNA-binding transcription factor activity"/>
    <property type="evidence" value="ECO:0007669"/>
    <property type="project" value="InterPro"/>
</dbReference>
<sequence length="237" mass="27519">MKFNKVAVKAVTLVDQVEEQILSYIVENKLTLGNEIPSELTLAENLNVGRNVVREALSRLRMLGIVESRKHKGMVVREPDVMKCFTKVVNPYLLSKQSILDLLDLRVSIESGIAELILSNITDEDITELESIISRHTYQDDMKLKVENEIEFHSKLYRITKNQAVIDLLEMILPLFSYVNEKYEDFKPLNQKNKEKLVKHEDLIPLLKARDVDGYRNAIYNHLKAYSEYIKQTRNIK</sequence>
<dbReference type="PANTHER" id="PTHR43537:SF5">
    <property type="entry name" value="UXU OPERON TRANSCRIPTIONAL REGULATOR"/>
    <property type="match status" value="1"/>
</dbReference>
<dbReference type="AlphaFoldDB" id="A0A399CW54"/>
<dbReference type="Gene3D" id="1.20.120.530">
    <property type="entry name" value="GntR ligand-binding domain-like"/>
    <property type="match status" value="1"/>
</dbReference>
<dbReference type="SUPFAM" id="SSF48008">
    <property type="entry name" value="GntR ligand-binding domain-like"/>
    <property type="match status" value="1"/>
</dbReference>
<feature type="domain" description="HTH gntR-type" evidence="4">
    <location>
        <begin position="11"/>
        <end position="79"/>
    </location>
</feature>
<dbReference type="Pfam" id="PF00392">
    <property type="entry name" value="GntR"/>
    <property type="match status" value="1"/>
</dbReference>
<keyword evidence="2" id="KW-0238">DNA-binding</keyword>
<accession>A0A399CW54</accession>
<name>A0A399CW54_9BACT</name>
<evidence type="ECO:0000259" key="4">
    <source>
        <dbReference type="PROSITE" id="PS50949"/>
    </source>
</evidence>
<dbReference type="EMBL" id="QWET01000020">
    <property type="protein sequence ID" value="RIH63456.1"/>
    <property type="molecule type" value="Genomic_DNA"/>
</dbReference>
<dbReference type="SMART" id="SM00345">
    <property type="entry name" value="HTH_GNTR"/>
    <property type="match status" value="1"/>
</dbReference>
<keyword evidence="6" id="KW-1185">Reference proteome</keyword>
<protein>
    <submittedName>
        <fullName evidence="5">FadR family transcriptional regulator</fullName>
    </submittedName>
</protein>
<dbReference type="PANTHER" id="PTHR43537">
    <property type="entry name" value="TRANSCRIPTIONAL REGULATOR, GNTR FAMILY"/>
    <property type="match status" value="1"/>
</dbReference>
<dbReference type="Pfam" id="PF07729">
    <property type="entry name" value="FCD"/>
    <property type="match status" value="1"/>
</dbReference>
<dbReference type="Proteomes" id="UP000266441">
    <property type="component" value="Unassembled WGS sequence"/>
</dbReference>
<keyword evidence="1" id="KW-0805">Transcription regulation</keyword>
<organism evidence="5 6">
    <name type="scientific">Mariniphaga sediminis</name>
    <dbReference type="NCBI Taxonomy" id="1628158"/>
    <lineage>
        <taxon>Bacteria</taxon>
        <taxon>Pseudomonadati</taxon>
        <taxon>Bacteroidota</taxon>
        <taxon>Bacteroidia</taxon>
        <taxon>Marinilabiliales</taxon>
        <taxon>Prolixibacteraceae</taxon>
        <taxon>Mariniphaga</taxon>
    </lineage>
</organism>
<dbReference type="SMART" id="SM00895">
    <property type="entry name" value="FCD"/>
    <property type="match status" value="1"/>
</dbReference>
<dbReference type="PROSITE" id="PS50949">
    <property type="entry name" value="HTH_GNTR"/>
    <property type="match status" value="1"/>
</dbReference>
<dbReference type="InterPro" id="IPR036390">
    <property type="entry name" value="WH_DNA-bd_sf"/>
</dbReference>
<comment type="caution">
    <text evidence="5">The sequence shown here is derived from an EMBL/GenBank/DDBJ whole genome shotgun (WGS) entry which is preliminary data.</text>
</comment>
<evidence type="ECO:0000313" key="6">
    <source>
        <dbReference type="Proteomes" id="UP000266441"/>
    </source>
</evidence>
<reference evidence="5 6" key="1">
    <citation type="journal article" date="2015" name="Int. J. Syst. Evol. Microbiol.">
        <title>Mariniphaga sediminis sp. nov., isolated from coastal sediment.</title>
        <authorList>
            <person name="Wang F.Q."/>
            <person name="Shen Q.Y."/>
            <person name="Chen G.J."/>
            <person name="Du Z.J."/>
        </authorList>
    </citation>
    <scope>NUCLEOTIDE SEQUENCE [LARGE SCALE GENOMIC DNA]</scope>
    <source>
        <strain evidence="5 6">SY21</strain>
    </source>
</reference>
<evidence type="ECO:0000256" key="2">
    <source>
        <dbReference type="ARBA" id="ARBA00023125"/>
    </source>
</evidence>
<dbReference type="CDD" id="cd07377">
    <property type="entry name" value="WHTH_GntR"/>
    <property type="match status" value="1"/>
</dbReference>
<evidence type="ECO:0000256" key="3">
    <source>
        <dbReference type="ARBA" id="ARBA00023163"/>
    </source>
</evidence>
<dbReference type="InterPro" id="IPR036388">
    <property type="entry name" value="WH-like_DNA-bd_sf"/>
</dbReference>
<dbReference type="SUPFAM" id="SSF46785">
    <property type="entry name" value="Winged helix' DNA-binding domain"/>
    <property type="match status" value="1"/>
</dbReference>
<dbReference type="GO" id="GO:0003677">
    <property type="term" value="F:DNA binding"/>
    <property type="evidence" value="ECO:0007669"/>
    <property type="project" value="UniProtKB-KW"/>
</dbReference>
<gene>
    <name evidence="5" type="ORF">D1164_19445</name>
</gene>
<dbReference type="InterPro" id="IPR011711">
    <property type="entry name" value="GntR_C"/>
</dbReference>
<dbReference type="RefSeq" id="WP_119351574.1">
    <property type="nucleotide sequence ID" value="NZ_QWET01000020.1"/>
</dbReference>
<dbReference type="InterPro" id="IPR008920">
    <property type="entry name" value="TF_FadR/GntR_C"/>
</dbReference>
<dbReference type="OrthoDB" id="1040417at2"/>
<evidence type="ECO:0000313" key="5">
    <source>
        <dbReference type="EMBL" id="RIH63456.1"/>
    </source>
</evidence>
<proteinExistence type="predicted"/>